<evidence type="ECO:0000313" key="2">
    <source>
        <dbReference type="EMBL" id="MBW63190.1"/>
    </source>
</evidence>
<proteinExistence type="predicted"/>
<keyword evidence="1" id="KW-0732">Signal</keyword>
<feature type="signal peptide" evidence="1">
    <location>
        <begin position="1"/>
        <end position="20"/>
    </location>
</feature>
<sequence>MVGCFLIFRFVSRCLRAAYGAPPYAPFISVKAKADRPQRLLPFISINEVEGQTAGFASEQQRRARGSIRRCYCY</sequence>
<dbReference type="AlphaFoldDB" id="A0A2M4CCZ3"/>
<accession>A0A2M4CCZ3</accession>
<reference evidence="2" key="1">
    <citation type="submission" date="2018-01" db="EMBL/GenBank/DDBJ databases">
        <title>An insight into the sialome of Amazonian anophelines.</title>
        <authorList>
            <person name="Ribeiro J.M."/>
            <person name="Scarpassa V."/>
            <person name="Calvo E."/>
        </authorList>
    </citation>
    <scope>NUCLEOTIDE SEQUENCE</scope>
    <source>
        <tissue evidence="2">Salivary glands</tissue>
    </source>
</reference>
<organism evidence="2">
    <name type="scientific">Anopheles marajoara</name>
    <dbReference type="NCBI Taxonomy" id="58244"/>
    <lineage>
        <taxon>Eukaryota</taxon>
        <taxon>Metazoa</taxon>
        <taxon>Ecdysozoa</taxon>
        <taxon>Arthropoda</taxon>
        <taxon>Hexapoda</taxon>
        <taxon>Insecta</taxon>
        <taxon>Pterygota</taxon>
        <taxon>Neoptera</taxon>
        <taxon>Endopterygota</taxon>
        <taxon>Diptera</taxon>
        <taxon>Nematocera</taxon>
        <taxon>Culicoidea</taxon>
        <taxon>Culicidae</taxon>
        <taxon>Anophelinae</taxon>
        <taxon>Anopheles</taxon>
    </lineage>
</organism>
<evidence type="ECO:0000256" key="1">
    <source>
        <dbReference type="SAM" id="SignalP"/>
    </source>
</evidence>
<feature type="chain" id="PRO_5014766441" evidence="1">
    <location>
        <begin position="21"/>
        <end position="74"/>
    </location>
</feature>
<name>A0A2M4CCZ3_9DIPT</name>
<protein>
    <submittedName>
        <fullName evidence="2">Putative secreted protein</fullName>
    </submittedName>
</protein>
<dbReference type="EMBL" id="GGFJ01014049">
    <property type="protein sequence ID" value="MBW63190.1"/>
    <property type="molecule type" value="Transcribed_RNA"/>
</dbReference>